<sequence length="333" mass="35329">MTDSRANFSASRRQFGRQLLSVGALAAALPGAATAATSPFPAKPITVLLPFPPGGSADAMVRAITHVAMAELGQPVVIMHRPGGGGVTGTASLTQNVAPDGHTLALMHNAVLRQPLLQKVGWDPLVDFTYITGLASLSTLITVRADAPWKNLQELLADAKARPGAISYGTVGATSANRIAGEQLARLVGGQFNMVPYKGGAEAITALMGGHLDVYGDPGVGPVALSGKLRVLASFTDQRLQRFPAVPTVKELGYGLSVYSPFGIVGPRGMDAAVVDRLHTVFSQAATDPIYQKVLEDYDFMPYRMDPAAYRQYAQEQFAREKTLLQKLGFKPE</sequence>
<dbReference type="PANTHER" id="PTHR42928:SF5">
    <property type="entry name" value="BLR1237 PROTEIN"/>
    <property type="match status" value="1"/>
</dbReference>
<protein>
    <submittedName>
        <fullName evidence="3">Tripartite-type tricarboxylate transporter receptor subunit TctC</fullName>
    </submittedName>
</protein>
<dbReference type="OrthoDB" id="8678477at2"/>
<keyword evidence="4" id="KW-1185">Reference proteome</keyword>
<dbReference type="EMBL" id="SLXH01000026">
    <property type="protein sequence ID" value="TCP15040.1"/>
    <property type="molecule type" value="Genomic_DNA"/>
</dbReference>
<organism evidence="3 4">
    <name type="scientific">Simplicispira metamorpha</name>
    <dbReference type="NCBI Taxonomy" id="80881"/>
    <lineage>
        <taxon>Bacteria</taxon>
        <taxon>Pseudomonadati</taxon>
        <taxon>Pseudomonadota</taxon>
        <taxon>Betaproteobacteria</taxon>
        <taxon>Burkholderiales</taxon>
        <taxon>Comamonadaceae</taxon>
        <taxon>Simplicispira</taxon>
    </lineage>
</organism>
<proteinExistence type="inferred from homology"/>
<dbReference type="Gene3D" id="3.40.190.10">
    <property type="entry name" value="Periplasmic binding protein-like II"/>
    <property type="match status" value="1"/>
</dbReference>
<comment type="similarity">
    <text evidence="1">Belongs to the UPF0065 (bug) family.</text>
</comment>
<dbReference type="SUPFAM" id="SSF53850">
    <property type="entry name" value="Periplasmic binding protein-like II"/>
    <property type="match status" value="1"/>
</dbReference>
<keyword evidence="3" id="KW-0675">Receptor</keyword>
<dbReference type="Gene3D" id="3.40.190.150">
    <property type="entry name" value="Bordetella uptake gene, domain 1"/>
    <property type="match status" value="1"/>
</dbReference>
<dbReference type="PIRSF" id="PIRSF017082">
    <property type="entry name" value="YflP"/>
    <property type="match status" value="1"/>
</dbReference>
<evidence type="ECO:0000256" key="2">
    <source>
        <dbReference type="SAM" id="SignalP"/>
    </source>
</evidence>
<reference evidence="3 4" key="1">
    <citation type="submission" date="2019-03" db="EMBL/GenBank/DDBJ databases">
        <title>Genomic Encyclopedia of Type Strains, Phase IV (KMG-IV): sequencing the most valuable type-strain genomes for metagenomic binning, comparative biology and taxonomic classification.</title>
        <authorList>
            <person name="Goeker M."/>
        </authorList>
    </citation>
    <scope>NUCLEOTIDE SEQUENCE [LARGE SCALE GENOMIC DNA]</scope>
    <source>
        <strain evidence="3 4">DSM 1837</strain>
    </source>
</reference>
<dbReference type="PANTHER" id="PTHR42928">
    <property type="entry name" value="TRICARBOXYLATE-BINDING PROTEIN"/>
    <property type="match status" value="1"/>
</dbReference>
<name>A0A4R2N3X7_9BURK</name>
<dbReference type="PROSITE" id="PS51318">
    <property type="entry name" value="TAT"/>
    <property type="match status" value="1"/>
</dbReference>
<dbReference type="RefSeq" id="WP_119014117.1">
    <property type="nucleotide sequence ID" value="NZ_QXNC01000027.1"/>
</dbReference>
<dbReference type="InterPro" id="IPR006311">
    <property type="entry name" value="TAT_signal"/>
</dbReference>
<keyword evidence="2" id="KW-0732">Signal</keyword>
<feature type="signal peptide" evidence="2">
    <location>
        <begin position="1"/>
        <end position="35"/>
    </location>
</feature>
<dbReference type="Proteomes" id="UP000295182">
    <property type="component" value="Unassembled WGS sequence"/>
</dbReference>
<comment type="caution">
    <text evidence="3">The sequence shown here is derived from an EMBL/GenBank/DDBJ whole genome shotgun (WGS) entry which is preliminary data.</text>
</comment>
<evidence type="ECO:0000313" key="4">
    <source>
        <dbReference type="Proteomes" id="UP000295182"/>
    </source>
</evidence>
<dbReference type="InterPro" id="IPR005064">
    <property type="entry name" value="BUG"/>
</dbReference>
<dbReference type="AlphaFoldDB" id="A0A4R2N3X7"/>
<dbReference type="InterPro" id="IPR042100">
    <property type="entry name" value="Bug_dom1"/>
</dbReference>
<dbReference type="CDD" id="cd07012">
    <property type="entry name" value="PBP2_Bug_TTT"/>
    <property type="match status" value="1"/>
</dbReference>
<dbReference type="Pfam" id="PF03401">
    <property type="entry name" value="TctC"/>
    <property type="match status" value="1"/>
</dbReference>
<evidence type="ECO:0000256" key="1">
    <source>
        <dbReference type="ARBA" id="ARBA00006987"/>
    </source>
</evidence>
<gene>
    <name evidence="3" type="ORF">EV674_12636</name>
</gene>
<accession>A0A4R2N3X7</accession>
<feature type="chain" id="PRO_5020461693" evidence="2">
    <location>
        <begin position="36"/>
        <end position="333"/>
    </location>
</feature>
<evidence type="ECO:0000313" key="3">
    <source>
        <dbReference type="EMBL" id="TCP15040.1"/>
    </source>
</evidence>